<dbReference type="InterPro" id="IPR011048">
    <property type="entry name" value="Haem_d1_sf"/>
</dbReference>
<organism evidence="2 3">
    <name type="scientific">Saccharothrix longispora</name>
    <dbReference type="NCBI Taxonomy" id="33920"/>
    <lineage>
        <taxon>Bacteria</taxon>
        <taxon>Bacillati</taxon>
        <taxon>Actinomycetota</taxon>
        <taxon>Actinomycetes</taxon>
        <taxon>Pseudonocardiales</taxon>
        <taxon>Pseudonocardiaceae</taxon>
        <taxon>Saccharothrix</taxon>
    </lineage>
</organism>
<dbReference type="Gene3D" id="2.130.10.10">
    <property type="entry name" value="YVTN repeat-like/Quinoprotein amine dehydrogenase"/>
    <property type="match status" value="2"/>
</dbReference>
<protein>
    <submittedName>
        <fullName evidence="2">YVTN family beta-propeller protein</fullName>
    </submittedName>
</protein>
<evidence type="ECO:0000256" key="1">
    <source>
        <dbReference type="SAM" id="SignalP"/>
    </source>
</evidence>
<reference evidence="2 3" key="1">
    <citation type="submission" date="2023-07" db="EMBL/GenBank/DDBJ databases">
        <title>Sequencing the genomes of 1000 actinobacteria strains.</title>
        <authorList>
            <person name="Klenk H.-P."/>
        </authorList>
    </citation>
    <scope>NUCLEOTIDE SEQUENCE [LARGE SCALE GENOMIC DNA]</scope>
    <source>
        <strain evidence="2 3">DSM 43749</strain>
    </source>
</reference>
<accession>A0ABU1PQ91</accession>
<dbReference type="PANTHER" id="PTHR47197">
    <property type="entry name" value="PROTEIN NIRF"/>
    <property type="match status" value="1"/>
</dbReference>
<dbReference type="NCBIfam" id="TIGR02276">
    <property type="entry name" value="beta_rpt_yvtn"/>
    <property type="match status" value="6"/>
</dbReference>
<evidence type="ECO:0000313" key="3">
    <source>
        <dbReference type="Proteomes" id="UP001268819"/>
    </source>
</evidence>
<dbReference type="InterPro" id="IPR011964">
    <property type="entry name" value="YVTN_b-propeller_repeat"/>
</dbReference>
<proteinExistence type="predicted"/>
<dbReference type="Pfam" id="PF02239">
    <property type="entry name" value="Cytochrom_D1"/>
    <property type="match status" value="2"/>
</dbReference>
<keyword evidence="1" id="KW-0732">Signal</keyword>
<feature type="signal peptide" evidence="1">
    <location>
        <begin position="1"/>
        <end position="41"/>
    </location>
</feature>
<comment type="caution">
    <text evidence="2">The sequence shown here is derived from an EMBL/GenBank/DDBJ whole genome shotgun (WGS) entry which is preliminary data.</text>
</comment>
<dbReference type="PANTHER" id="PTHR47197:SF3">
    <property type="entry name" value="DIHYDRO-HEME D1 DEHYDROGENASE"/>
    <property type="match status" value="1"/>
</dbReference>
<gene>
    <name evidence="2" type="ORF">J2S66_000448</name>
</gene>
<evidence type="ECO:0000313" key="2">
    <source>
        <dbReference type="EMBL" id="MDR6592064.1"/>
    </source>
</evidence>
<dbReference type="RefSeq" id="WP_310303124.1">
    <property type="nucleotide sequence ID" value="NZ_BAAAXB010000001.1"/>
</dbReference>
<name>A0ABU1PQ91_9PSEU</name>
<dbReference type="EMBL" id="JAVDSG010000001">
    <property type="protein sequence ID" value="MDR6592064.1"/>
    <property type="molecule type" value="Genomic_DNA"/>
</dbReference>
<keyword evidence="3" id="KW-1185">Reference proteome</keyword>
<dbReference type="Proteomes" id="UP001268819">
    <property type="component" value="Unassembled WGS sequence"/>
</dbReference>
<sequence length="446" mass="44540">MLPRTLLHERVHAGIRRTAATGGTSALVAALLLVPSAPASAAPNRVLGYVANNGGGVSVLDTATDAVTSTLGDGGGDSPYGVGVAFDGARGYVTNVRDDTLTVIDTPMNTVDAAVPVGDGPAGVVVSPDGGHVYVSNYFAGTVSVVDAATLTTTETIAVGPNADGVAITPDGSRLYVAHDVAGPGTVSVVDTATNTEITEIATGSTPTAVAVTPDGARLLVVNKLSNDVAVVDTASNAVLGTIPVSFIPHGVAISPDGARAYVTNSEGHTVSVLDVAAMRAVATVPVGSRPIAVALTPDGARAYVTNYNSGTVSVLDTATLAVVNTITVGRNPVGIAIHGVPPAATKLVAGHARVQLRLLGFGLRGLDATLTESHTGKPVVGKRVAFRTIKGHPLCTATTNASGTATCDANVPLLVGLATLLRGYTAGHAGDQTHAPSRSHGHATL</sequence>
<dbReference type="InterPro" id="IPR051200">
    <property type="entry name" value="Host-pathogen_enzymatic-act"/>
</dbReference>
<feature type="chain" id="PRO_5046392406" evidence="1">
    <location>
        <begin position="42"/>
        <end position="446"/>
    </location>
</feature>
<dbReference type="InterPro" id="IPR015943">
    <property type="entry name" value="WD40/YVTN_repeat-like_dom_sf"/>
</dbReference>
<dbReference type="SUPFAM" id="SSF51004">
    <property type="entry name" value="C-terminal (heme d1) domain of cytochrome cd1-nitrite reductase"/>
    <property type="match status" value="1"/>
</dbReference>